<dbReference type="Proteomes" id="UP000069654">
    <property type="component" value="Unassembled WGS sequence"/>
</dbReference>
<evidence type="ECO:0000313" key="3">
    <source>
        <dbReference type="Proteomes" id="UP000069654"/>
    </source>
</evidence>
<feature type="region of interest" description="Disordered" evidence="1">
    <location>
        <begin position="51"/>
        <end position="76"/>
    </location>
</feature>
<dbReference type="EMBL" id="BCTB01000042">
    <property type="protein sequence ID" value="GAT16279.1"/>
    <property type="molecule type" value="Genomic_DNA"/>
</dbReference>
<organism evidence="2 3">
    <name type="scientific">Mycolicibacterium thermoresistibile</name>
    <name type="common">Mycobacterium thermoresistibile</name>
    <dbReference type="NCBI Taxonomy" id="1797"/>
    <lineage>
        <taxon>Bacteria</taxon>
        <taxon>Bacillati</taxon>
        <taxon>Actinomycetota</taxon>
        <taxon>Actinomycetes</taxon>
        <taxon>Mycobacteriales</taxon>
        <taxon>Mycobacteriaceae</taxon>
        <taxon>Mycolicibacterium</taxon>
    </lineage>
</organism>
<name>A0A100XGK6_MYCTH</name>
<feature type="region of interest" description="Disordered" evidence="1">
    <location>
        <begin position="1"/>
        <end position="32"/>
    </location>
</feature>
<reference evidence="3" key="2">
    <citation type="submission" date="2016-02" db="EMBL/GenBank/DDBJ databases">
        <title>Draft genome sequence of five rapidly growing Mycobacterium species.</title>
        <authorList>
            <person name="Katahira K."/>
            <person name="Gotou Y."/>
            <person name="Iida K."/>
            <person name="Ogura Y."/>
            <person name="Hayashi T."/>
        </authorList>
    </citation>
    <scope>NUCLEOTIDE SEQUENCE [LARGE SCALE GENOMIC DNA]</scope>
    <source>
        <strain evidence="3">JCM6362</strain>
    </source>
</reference>
<feature type="compositionally biased region" description="Pro residues" evidence="1">
    <location>
        <begin position="21"/>
        <end position="31"/>
    </location>
</feature>
<reference evidence="2 3" key="1">
    <citation type="journal article" date="2016" name="Genome Announc.">
        <title>Draft Genome Sequences of Five Rapidly Growing Mycobacterium Species, M. thermoresistibile, M. fortuitum subsp. acetamidolyticum, M. canariasense, M. brisbanense, and M. novocastrense.</title>
        <authorList>
            <person name="Katahira K."/>
            <person name="Ogura Y."/>
            <person name="Gotoh Y."/>
            <person name="Hayashi T."/>
        </authorList>
    </citation>
    <scope>NUCLEOTIDE SEQUENCE [LARGE SCALE GENOMIC DNA]</scope>
    <source>
        <strain evidence="2 3">JCM6362</strain>
    </source>
</reference>
<dbReference type="STRING" id="1797.RMCT_3248"/>
<comment type="caution">
    <text evidence="2">The sequence shown here is derived from an EMBL/GenBank/DDBJ whole genome shotgun (WGS) entry which is preliminary data.</text>
</comment>
<evidence type="ECO:0000256" key="1">
    <source>
        <dbReference type="SAM" id="MobiDB-lite"/>
    </source>
</evidence>
<sequence>MASEPDLRAIRRRSWSGDPPAKQPPPAPRPPVSIRELVDALTELAERVGWDAPVEGRDGDPVQVVDAGDGRGVGVF</sequence>
<dbReference type="RefSeq" id="WP_131588030.1">
    <property type="nucleotide sequence ID" value="NZ_BCTB01000042.1"/>
</dbReference>
<proteinExistence type="predicted"/>
<gene>
    <name evidence="2" type="ORF">RMCT_3248</name>
</gene>
<evidence type="ECO:0000313" key="2">
    <source>
        <dbReference type="EMBL" id="GAT16279.1"/>
    </source>
</evidence>
<protein>
    <submittedName>
        <fullName evidence="2">Uncharacterized protein</fullName>
    </submittedName>
</protein>
<accession>A0A100XGK6</accession>
<dbReference type="AlphaFoldDB" id="A0A100XGK6"/>
<feature type="compositionally biased region" description="Basic and acidic residues" evidence="1">
    <location>
        <begin position="51"/>
        <end position="60"/>
    </location>
</feature>